<evidence type="ECO:0000313" key="7">
    <source>
        <dbReference type="EMBL" id="MDT0641272.1"/>
    </source>
</evidence>
<evidence type="ECO:0000256" key="1">
    <source>
        <dbReference type="ARBA" id="ARBA00004141"/>
    </source>
</evidence>
<feature type="transmembrane region" description="Helical" evidence="6">
    <location>
        <begin position="81"/>
        <end position="100"/>
    </location>
</feature>
<proteinExistence type="inferred from homology"/>
<gene>
    <name evidence="7" type="ORF">RM553_00375</name>
</gene>
<feature type="transmembrane region" description="Helical" evidence="6">
    <location>
        <begin position="50"/>
        <end position="69"/>
    </location>
</feature>
<sequence length="160" mass="18791">MSHKLLIRSTIAVTVCLLFGFLSGIATEAGIYEWYPELQKPWFNPPQWTFAPFWLIMYIVTGIAAGLVWHKGFYHKWVKVALYHFGFQLLLSAFWSILFFGLHRPFWALLDILILLVLVLITIKWFRFISGTATALMLPYLIWIVFVTAITFEVWRLNFL</sequence>
<feature type="transmembrane region" description="Helical" evidence="6">
    <location>
        <begin position="106"/>
        <end position="126"/>
    </location>
</feature>
<comment type="subcellular location">
    <subcellularLocation>
        <location evidence="1">Membrane</location>
        <topology evidence="1">Multi-pass membrane protein</topology>
    </subcellularLocation>
</comment>
<dbReference type="RefSeq" id="WP_311532889.1">
    <property type="nucleotide sequence ID" value="NZ_JAVRHQ010000001.1"/>
</dbReference>
<reference evidence="7 8" key="1">
    <citation type="submission" date="2023-09" db="EMBL/GenBank/DDBJ databases">
        <authorList>
            <person name="Rey-Velasco X."/>
        </authorList>
    </citation>
    <scope>NUCLEOTIDE SEQUENCE [LARGE SCALE GENOMIC DNA]</scope>
    <source>
        <strain evidence="7 8">F363</strain>
    </source>
</reference>
<dbReference type="InterPro" id="IPR038330">
    <property type="entry name" value="TspO/MBR-related_sf"/>
</dbReference>
<keyword evidence="5 6" id="KW-0472">Membrane</keyword>
<keyword evidence="4 6" id="KW-1133">Transmembrane helix</keyword>
<comment type="caution">
    <text evidence="7">The sequence shown here is derived from an EMBL/GenBank/DDBJ whole genome shotgun (WGS) entry which is preliminary data.</text>
</comment>
<dbReference type="PANTHER" id="PTHR10057:SF0">
    <property type="entry name" value="TRANSLOCATOR PROTEIN"/>
    <property type="match status" value="1"/>
</dbReference>
<dbReference type="EMBL" id="JAVRHQ010000001">
    <property type="protein sequence ID" value="MDT0641272.1"/>
    <property type="molecule type" value="Genomic_DNA"/>
</dbReference>
<evidence type="ECO:0000256" key="5">
    <source>
        <dbReference type="ARBA" id="ARBA00023136"/>
    </source>
</evidence>
<evidence type="ECO:0000256" key="6">
    <source>
        <dbReference type="SAM" id="Phobius"/>
    </source>
</evidence>
<accession>A0ABU3C4J6</accession>
<dbReference type="PIRSF" id="PIRSF005859">
    <property type="entry name" value="PBR"/>
    <property type="match status" value="1"/>
</dbReference>
<dbReference type="Gene3D" id="1.20.1260.100">
    <property type="entry name" value="TspO/MBR protein"/>
    <property type="match status" value="1"/>
</dbReference>
<dbReference type="Proteomes" id="UP001262889">
    <property type="component" value="Unassembled WGS sequence"/>
</dbReference>
<keyword evidence="3 6" id="KW-0812">Transmembrane</keyword>
<dbReference type="Pfam" id="PF03073">
    <property type="entry name" value="TspO_MBR"/>
    <property type="match status" value="1"/>
</dbReference>
<dbReference type="InterPro" id="IPR004307">
    <property type="entry name" value="TspO_MBR"/>
</dbReference>
<evidence type="ECO:0000313" key="8">
    <source>
        <dbReference type="Proteomes" id="UP001262889"/>
    </source>
</evidence>
<evidence type="ECO:0000256" key="3">
    <source>
        <dbReference type="ARBA" id="ARBA00022692"/>
    </source>
</evidence>
<keyword evidence="8" id="KW-1185">Reference proteome</keyword>
<comment type="similarity">
    <text evidence="2">Belongs to the TspO/BZRP family.</text>
</comment>
<dbReference type="PANTHER" id="PTHR10057">
    <property type="entry name" value="PERIPHERAL-TYPE BENZODIAZEPINE RECEPTOR"/>
    <property type="match status" value="1"/>
</dbReference>
<name>A0ABU3C4J6_9FLAO</name>
<dbReference type="CDD" id="cd15904">
    <property type="entry name" value="TSPO_MBR"/>
    <property type="match status" value="1"/>
</dbReference>
<protein>
    <submittedName>
        <fullName evidence="7">TspO/MBR family protein</fullName>
    </submittedName>
</protein>
<evidence type="ECO:0000256" key="2">
    <source>
        <dbReference type="ARBA" id="ARBA00007524"/>
    </source>
</evidence>
<organism evidence="7 8">
    <name type="scientific">Autumnicola tepida</name>
    <dbReference type="NCBI Taxonomy" id="3075595"/>
    <lineage>
        <taxon>Bacteria</taxon>
        <taxon>Pseudomonadati</taxon>
        <taxon>Bacteroidota</taxon>
        <taxon>Flavobacteriia</taxon>
        <taxon>Flavobacteriales</taxon>
        <taxon>Flavobacteriaceae</taxon>
        <taxon>Autumnicola</taxon>
    </lineage>
</organism>
<feature type="transmembrane region" description="Helical" evidence="6">
    <location>
        <begin position="138"/>
        <end position="157"/>
    </location>
</feature>
<evidence type="ECO:0000256" key="4">
    <source>
        <dbReference type="ARBA" id="ARBA00022989"/>
    </source>
</evidence>